<proteinExistence type="predicted"/>
<accession>A0A4Y5Z043</accession>
<organism evidence="1 2">
    <name type="scientific">Luteibacter pinisoli</name>
    <dbReference type="NCBI Taxonomy" id="2589080"/>
    <lineage>
        <taxon>Bacteria</taxon>
        <taxon>Pseudomonadati</taxon>
        <taxon>Pseudomonadota</taxon>
        <taxon>Gammaproteobacteria</taxon>
        <taxon>Lysobacterales</taxon>
        <taxon>Rhodanobacteraceae</taxon>
        <taxon>Luteibacter</taxon>
    </lineage>
</organism>
<evidence type="ECO:0000313" key="1">
    <source>
        <dbReference type="EMBL" id="QDE38424.1"/>
    </source>
</evidence>
<dbReference type="EMBL" id="CP041046">
    <property type="protein sequence ID" value="QDE38424.1"/>
    <property type="molecule type" value="Genomic_DNA"/>
</dbReference>
<evidence type="ECO:0000313" key="2">
    <source>
        <dbReference type="Proteomes" id="UP000316093"/>
    </source>
</evidence>
<reference evidence="1 2" key="1">
    <citation type="submission" date="2019-06" db="EMBL/GenBank/DDBJ databases">
        <title>A complete genome sequence for Luteibacter pinisoli MAH-14.</title>
        <authorList>
            <person name="Baltrus D.A."/>
        </authorList>
    </citation>
    <scope>NUCLEOTIDE SEQUENCE [LARGE SCALE GENOMIC DNA]</scope>
    <source>
        <strain evidence="1 2">MAH-14</strain>
    </source>
</reference>
<keyword evidence="2" id="KW-1185">Reference proteome</keyword>
<dbReference type="RefSeq" id="WP_139979910.1">
    <property type="nucleotide sequence ID" value="NZ_CP041046.1"/>
</dbReference>
<dbReference type="KEGG" id="lpy:FIV34_04015"/>
<name>A0A4Y5Z043_9GAMM</name>
<evidence type="ECO:0008006" key="3">
    <source>
        <dbReference type="Google" id="ProtNLM"/>
    </source>
</evidence>
<protein>
    <recommendedName>
        <fullName evidence="3">Nitrogen fixation protein NifZ</fullName>
    </recommendedName>
</protein>
<dbReference type="OrthoDB" id="5957931at2"/>
<dbReference type="AlphaFoldDB" id="A0A4Y5Z043"/>
<sequence>MSGSPIKARLIAEIPVERVDFASGEGAAWPVIGDIVELDQGFTGPNGQPMGMVVCFNDDRSVRWAADVLDSEIELLS</sequence>
<dbReference type="Proteomes" id="UP000316093">
    <property type="component" value="Chromosome"/>
</dbReference>
<gene>
    <name evidence="1" type="ORF">FIV34_04015</name>
</gene>